<accession>F9UJD8</accession>
<dbReference type="GO" id="GO:0004817">
    <property type="term" value="F:cysteine-tRNA ligase activity"/>
    <property type="evidence" value="ECO:0007669"/>
    <property type="project" value="TreeGrafter"/>
</dbReference>
<keyword evidence="4" id="KW-0067">ATP-binding</keyword>
<organism evidence="6 7">
    <name type="scientific">Mycoplasmopsis columbina SF7</name>
    <dbReference type="NCBI Taxonomy" id="1037410"/>
    <lineage>
        <taxon>Bacteria</taxon>
        <taxon>Bacillati</taxon>
        <taxon>Mycoplasmatota</taxon>
        <taxon>Mycoplasmoidales</taxon>
        <taxon>Metamycoplasmataceae</taxon>
        <taxon>Mycoplasmopsis</taxon>
    </lineage>
</organism>
<reference evidence="6 7" key="1">
    <citation type="journal article" date="2013" name="Genome Announc.">
        <title>Genome Sequence of Mycoplasma columbinum Strain SF7.</title>
        <authorList>
            <person name="Guo Z."/>
            <person name="Xu X."/>
            <person name="Zheng Q."/>
            <person name="Li T."/>
            <person name="Kuang S."/>
            <person name="Zhang Z."/>
            <person name="Chen Y."/>
            <person name="Lu X."/>
            <person name="Zhou R."/>
            <person name="Bi D."/>
            <person name="Jin H."/>
        </authorList>
    </citation>
    <scope>NUCLEOTIDE SEQUENCE [LARGE SCALE GENOMIC DNA]</scope>
    <source>
        <strain evidence="6 7">SF7</strain>
    </source>
</reference>
<dbReference type="InterPro" id="IPR024909">
    <property type="entry name" value="Cys-tRNA/MSH_ligase"/>
</dbReference>
<evidence type="ECO:0000256" key="1">
    <source>
        <dbReference type="ARBA" id="ARBA00011245"/>
    </source>
</evidence>
<keyword evidence="6" id="KW-0030">Aminoacyl-tRNA synthetase</keyword>
<dbReference type="InterPro" id="IPR032678">
    <property type="entry name" value="tRNA-synt_1_cat_dom"/>
</dbReference>
<keyword evidence="3" id="KW-0547">Nucleotide-binding</keyword>
<keyword evidence="2" id="KW-0436">Ligase</keyword>
<dbReference type="InterPro" id="IPR014729">
    <property type="entry name" value="Rossmann-like_a/b/a_fold"/>
</dbReference>
<evidence type="ECO:0000256" key="3">
    <source>
        <dbReference type="ARBA" id="ARBA00022741"/>
    </source>
</evidence>
<dbReference type="eggNOG" id="COG0215">
    <property type="taxonomic scope" value="Bacteria"/>
</dbReference>
<dbReference type="PRINTS" id="PR00983">
    <property type="entry name" value="TRNASYNTHCYS"/>
</dbReference>
<dbReference type="STRING" id="1037410.MCSF7_02983"/>
<dbReference type="PANTHER" id="PTHR10890:SF3">
    <property type="entry name" value="CYSTEINE--TRNA LIGASE, CYTOPLASMIC"/>
    <property type="match status" value="1"/>
</dbReference>
<proteinExistence type="predicted"/>
<evidence type="ECO:0000259" key="5">
    <source>
        <dbReference type="Pfam" id="PF01406"/>
    </source>
</evidence>
<keyword evidence="7" id="KW-1185">Reference proteome</keyword>
<dbReference type="Pfam" id="PF01406">
    <property type="entry name" value="tRNA-synt_1e"/>
    <property type="match status" value="1"/>
</dbReference>
<dbReference type="PANTHER" id="PTHR10890">
    <property type="entry name" value="CYSTEINYL-TRNA SYNTHETASE"/>
    <property type="match status" value="1"/>
</dbReference>
<comment type="caution">
    <text evidence="6">The sequence shown here is derived from an EMBL/GenBank/DDBJ whole genome shotgun (WGS) entry which is preliminary data.</text>
</comment>
<evidence type="ECO:0000256" key="4">
    <source>
        <dbReference type="ARBA" id="ARBA00022840"/>
    </source>
</evidence>
<dbReference type="GO" id="GO:0005524">
    <property type="term" value="F:ATP binding"/>
    <property type="evidence" value="ECO:0007669"/>
    <property type="project" value="UniProtKB-KW"/>
</dbReference>
<feature type="domain" description="tRNA synthetases class I catalytic" evidence="5">
    <location>
        <begin position="5"/>
        <end position="294"/>
    </location>
</feature>
<dbReference type="AlphaFoldDB" id="F9UJD8"/>
<name>F9UJD8_9BACT</name>
<dbReference type="SUPFAM" id="SSF52374">
    <property type="entry name" value="Nucleotidylyl transferase"/>
    <property type="match status" value="1"/>
</dbReference>
<dbReference type="GO" id="GO:0005829">
    <property type="term" value="C:cytosol"/>
    <property type="evidence" value="ECO:0007669"/>
    <property type="project" value="TreeGrafter"/>
</dbReference>
<dbReference type="EMBL" id="AFXA01000005">
    <property type="protein sequence ID" value="EGV00481.1"/>
    <property type="molecule type" value="Genomic_DNA"/>
</dbReference>
<dbReference type="Gene3D" id="3.40.50.620">
    <property type="entry name" value="HUPs"/>
    <property type="match status" value="1"/>
</dbReference>
<comment type="subunit">
    <text evidence="1">Monomer.</text>
</comment>
<protein>
    <submittedName>
        <fullName evidence="6">Cysteinyl-tRNA synthetase</fullName>
    </submittedName>
</protein>
<sequence>MNKEITKIYVCGPTVYNYVHIGNLRPILTYDFILKGYRANNKPFQFIHNITDIDDKIINKAVELNKSEKEISEFYTSYYLDLLKNLNVDTITHIEKVTDNLDVINSYINKIIKNKSAYKDENGNVWFSIKNNEKYYGEVSNQNLDKMEFEENSDGKQFIGDFALWKNTTHGIKFNSSFGFGRPGWHTECCALIDKHFGKNGVDLHGGGMDLTFPHHENENIQQRAIYNEPLAKEWLRTGQINLNGDKMSKSLGNIILADDFINKYGKDILKLIILSAKITAPINITEELIQNMQNIKNKLVKFIFKFFTLKDWKESNKELLSESKEIMNALAEKDFAKYNLLLNEALKTFNKTPTFENGKIVFDVLNIIHPELTDKNQYLEELDIFNQWTLLIAKKDYQTADILRDKLIKKGVY</sequence>
<evidence type="ECO:0000313" key="6">
    <source>
        <dbReference type="EMBL" id="EGV00481.1"/>
    </source>
</evidence>
<evidence type="ECO:0000313" key="7">
    <source>
        <dbReference type="Proteomes" id="UP000004978"/>
    </source>
</evidence>
<dbReference type="Proteomes" id="UP000004978">
    <property type="component" value="Unassembled WGS sequence"/>
</dbReference>
<dbReference type="GO" id="GO:0006423">
    <property type="term" value="P:cysteinyl-tRNA aminoacylation"/>
    <property type="evidence" value="ECO:0007669"/>
    <property type="project" value="TreeGrafter"/>
</dbReference>
<gene>
    <name evidence="6" type="ORF">MCSF7_02983</name>
</gene>
<evidence type="ECO:0000256" key="2">
    <source>
        <dbReference type="ARBA" id="ARBA00022598"/>
    </source>
</evidence>